<protein>
    <submittedName>
        <fullName evidence="1">Uncharacterized protein</fullName>
    </submittedName>
</protein>
<name>A0ABC8SDV3_9AQUA</name>
<comment type="caution">
    <text evidence="1">The sequence shown here is derived from an EMBL/GenBank/DDBJ whole genome shotgun (WGS) entry which is preliminary data.</text>
</comment>
<evidence type="ECO:0000313" key="1">
    <source>
        <dbReference type="EMBL" id="CAK9152682.1"/>
    </source>
</evidence>
<dbReference type="EMBL" id="CAUOFW020002281">
    <property type="protein sequence ID" value="CAK9152682.1"/>
    <property type="molecule type" value="Genomic_DNA"/>
</dbReference>
<keyword evidence="2" id="KW-1185">Reference proteome</keyword>
<proteinExistence type="predicted"/>
<dbReference type="Proteomes" id="UP001642360">
    <property type="component" value="Unassembled WGS sequence"/>
</dbReference>
<organism evidence="1 2">
    <name type="scientific">Ilex paraguariensis</name>
    <name type="common">yerba mate</name>
    <dbReference type="NCBI Taxonomy" id="185542"/>
    <lineage>
        <taxon>Eukaryota</taxon>
        <taxon>Viridiplantae</taxon>
        <taxon>Streptophyta</taxon>
        <taxon>Embryophyta</taxon>
        <taxon>Tracheophyta</taxon>
        <taxon>Spermatophyta</taxon>
        <taxon>Magnoliopsida</taxon>
        <taxon>eudicotyledons</taxon>
        <taxon>Gunneridae</taxon>
        <taxon>Pentapetalae</taxon>
        <taxon>asterids</taxon>
        <taxon>campanulids</taxon>
        <taxon>Aquifoliales</taxon>
        <taxon>Aquifoliaceae</taxon>
        <taxon>Ilex</taxon>
    </lineage>
</organism>
<dbReference type="AlphaFoldDB" id="A0ABC8SDV3"/>
<evidence type="ECO:0000313" key="2">
    <source>
        <dbReference type="Proteomes" id="UP001642360"/>
    </source>
</evidence>
<gene>
    <name evidence="1" type="ORF">ILEXP_LOCUS20913</name>
</gene>
<accession>A0ABC8SDV3</accession>
<reference evidence="1 2" key="1">
    <citation type="submission" date="2024-02" db="EMBL/GenBank/DDBJ databases">
        <authorList>
            <person name="Vignale AGUSTIN F."/>
            <person name="Sosa J E."/>
            <person name="Modenutti C."/>
        </authorList>
    </citation>
    <scope>NUCLEOTIDE SEQUENCE [LARGE SCALE GENOMIC DNA]</scope>
</reference>
<sequence>MSGGEAKKRKKVVSGGSSGNAKLFVHKDTKKRMINQILACNIHLRGHTAKIGYNSAQLLYAIAEREVIIDLPLYIFNHVREASTVENGRPCLPFLILVSKILKHNGVEFQQNDSFIYPMNPMGMDTLNKSVGAILGVKRGKHVKQAAAVPQVVGSQAGTSQVGSDVGTSKGQQTLQQIVEKLEA</sequence>